<keyword evidence="3" id="KW-0378">Hydrolase</keyword>
<dbReference type="Pfam" id="PF00704">
    <property type="entry name" value="Glyco_hydro_18"/>
    <property type="match status" value="1"/>
</dbReference>
<dbReference type="EMBL" id="AFWF01000144">
    <property type="protein sequence ID" value="EGU39836.1"/>
    <property type="molecule type" value="Genomic_DNA"/>
</dbReference>
<evidence type="ECO:0000313" key="10">
    <source>
        <dbReference type="Proteomes" id="UP000004605"/>
    </source>
</evidence>
<keyword evidence="5" id="KW-0119">Carbohydrate metabolism</keyword>
<dbReference type="GO" id="GO:0006032">
    <property type="term" value="P:chitin catabolic process"/>
    <property type="evidence" value="ECO:0007669"/>
    <property type="project" value="UniProtKB-KW"/>
</dbReference>
<dbReference type="InterPro" id="IPR035986">
    <property type="entry name" value="PKD_dom_sf"/>
</dbReference>
<feature type="signal peptide" evidence="7">
    <location>
        <begin position="1"/>
        <end position="23"/>
    </location>
</feature>
<dbReference type="Gene3D" id="3.10.50.10">
    <property type="match status" value="1"/>
</dbReference>
<dbReference type="GO" id="GO:0000272">
    <property type="term" value="P:polysaccharide catabolic process"/>
    <property type="evidence" value="ECO:0007669"/>
    <property type="project" value="UniProtKB-KW"/>
</dbReference>
<dbReference type="InterPro" id="IPR029070">
    <property type="entry name" value="Chitinase_insertion_sf"/>
</dbReference>
<dbReference type="SUPFAM" id="SSF49299">
    <property type="entry name" value="PKD domain"/>
    <property type="match status" value="1"/>
</dbReference>
<dbReference type="InterPro" id="IPR050314">
    <property type="entry name" value="Glycosyl_Hydrlase_18"/>
</dbReference>
<keyword evidence="7" id="KW-0732">Signal</keyword>
<dbReference type="PANTHER" id="PTHR11177:SF317">
    <property type="entry name" value="CHITINASE 12-RELATED"/>
    <property type="match status" value="1"/>
</dbReference>
<dbReference type="Gene3D" id="3.20.20.80">
    <property type="entry name" value="Glycosidases"/>
    <property type="match status" value="1"/>
</dbReference>
<dbReference type="InterPro" id="IPR001223">
    <property type="entry name" value="Glyco_hydro18_cat"/>
</dbReference>
<evidence type="ECO:0000256" key="4">
    <source>
        <dbReference type="ARBA" id="ARBA00023024"/>
    </source>
</evidence>
<dbReference type="InterPro" id="IPR011583">
    <property type="entry name" value="Chitinase_II/V-like_cat"/>
</dbReference>
<keyword evidence="4" id="KW-0146">Chitin degradation</keyword>
<evidence type="ECO:0000256" key="5">
    <source>
        <dbReference type="ARBA" id="ARBA00023277"/>
    </source>
</evidence>
<evidence type="ECO:0000256" key="2">
    <source>
        <dbReference type="ARBA" id="ARBA00012729"/>
    </source>
</evidence>
<dbReference type="InterPro" id="IPR003610">
    <property type="entry name" value="CBM5/12"/>
</dbReference>
<sequence>MNKKISALSMAIAVALASTTASASIATGLSNFKIDHAKTDVYSNSYKVNKELPEVTAYLSNWTHYQQGYVADLDELSKYDTVLLSFFGLCGTKVGDPSVTGGINGLATSCAQFGLKKFELSSTDSYADLEKQFPGMGMSWQPDLTWKSPTPNGLLGVMKKLHEEKGTRVGISIFGWSLSNIASDAVKPENRAVFLNSLIDFVRAYPFIGQLDIDWEYPGIQGAPENVFDPVNDAKNYREFIAELRTELDKMGRNDVVIGIASGAPHDKIDAAKLKDLVEAGVDNIHLMTYDFFGQWDTTLNHHTNLYSSDDSKWSADKAIQYMIQDLGIPSKNIQLGYANYSRNAIVEADIQASPLRGDFRPVHNTAGTFEAAVTSVNDLFENFVTVSQTEKMEGKNGYKLYTDAVSNADFVYNESNKLFVSIDTPRSVFAKAQYVNKHNLGGIFTWMADHDEGLMLNAAREGLGYEVKEQVFNMEQLINSCGVNITSDAECKELTNLFDGNKAPSVSASDKQAQYVKGGVYDLSALINGSTDVAVKHVTWTLEKSSIGNENIAITDKGLKSVFTVNHNAVSDHVVATFNVEVTFANNTKSSDTMTYTLKVNETIPEIESISHRNTYKIGSGEELAFTANASDDLDRNLAYSWKVTPKDIAITSDAERVTVLVDTNELPNKPEYNVQAEVTVTNKFGNTDIMSATTTVIGNPDMNAAPTAMFTVKSEVLEVGDIVEMTSISTDELPKELSLNWQVTLNGGNIAVDQSRGHDASFDTDVAGSYSVTLTAIDVFGISSTKTKLIEVSERLTPQECEVKDDNADSYPQWNATTIYTTETVGHNGLVYTAKWWTQGNEPTPTAEMWKLESEVELPWSVEAVYHGGDQVDYEGKRWEAKWWTQGSKPSESSDVWFFVGEAICK</sequence>
<proteinExistence type="predicted"/>
<protein>
    <recommendedName>
        <fullName evidence="2">chitinase</fullName>
        <ecNumber evidence="2">3.2.1.14</ecNumber>
    </recommendedName>
</protein>
<keyword evidence="6" id="KW-0624">Polysaccharide degradation</keyword>
<comment type="caution">
    <text evidence="9">The sequence shown here is derived from an EMBL/GenBank/DDBJ whole genome shotgun (WGS) entry which is preliminary data.</text>
</comment>
<dbReference type="PROSITE" id="PS51910">
    <property type="entry name" value="GH18_2"/>
    <property type="match status" value="1"/>
</dbReference>
<dbReference type="CDD" id="cd00146">
    <property type="entry name" value="PKD"/>
    <property type="match status" value="1"/>
</dbReference>
<dbReference type="SUPFAM" id="SSF51055">
    <property type="entry name" value="Carbohydrate binding domain"/>
    <property type="match status" value="2"/>
</dbReference>
<evidence type="ECO:0000256" key="7">
    <source>
        <dbReference type="SAM" id="SignalP"/>
    </source>
</evidence>
<organism evidence="9 10">
    <name type="scientific">Vibrio ichthyoenteri ATCC 700023</name>
    <dbReference type="NCBI Taxonomy" id="870968"/>
    <lineage>
        <taxon>Bacteria</taxon>
        <taxon>Pseudomonadati</taxon>
        <taxon>Pseudomonadota</taxon>
        <taxon>Gammaproteobacteria</taxon>
        <taxon>Vibrionales</taxon>
        <taxon>Vibrionaceae</taxon>
        <taxon>Vibrio</taxon>
    </lineage>
</organism>
<dbReference type="OrthoDB" id="9775889at2"/>
<dbReference type="AlphaFoldDB" id="F9S2D0"/>
<feature type="chain" id="PRO_5003386479" description="chitinase" evidence="7">
    <location>
        <begin position="24"/>
        <end position="908"/>
    </location>
</feature>
<dbReference type="SMART" id="SM00495">
    <property type="entry name" value="ChtBD3"/>
    <property type="match status" value="2"/>
</dbReference>
<dbReference type="RefSeq" id="WP_006712241.1">
    <property type="nucleotide sequence ID" value="NZ_AFWF01000144.1"/>
</dbReference>
<dbReference type="Proteomes" id="UP000004605">
    <property type="component" value="Unassembled WGS sequence"/>
</dbReference>
<dbReference type="GO" id="GO:0008061">
    <property type="term" value="F:chitin binding"/>
    <property type="evidence" value="ECO:0007669"/>
    <property type="project" value="InterPro"/>
</dbReference>
<dbReference type="GO" id="GO:0008843">
    <property type="term" value="F:endochitinase activity"/>
    <property type="evidence" value="ECO:0007669"/>
    <property type="project" value="UniProtKB-EC"/>
</dbReference>
<gene>
    <name evidence="9" type="ORF">VII00023_03483</name>
</gene>
<comment type="catalytic activity">
    <reaction evidence="1">
        <text>Random endo-hydrolysis of N-acetyl-beta-D-glucosaminide (1-&gt;4)-beta-linkages in chitin and chitodextrins.</text>
        <dbReference type="EC" id="3.2.1.14"/>
    </reaction>
</comment>
<dbReference type="EC" id="3.2.1.14" evidence="2"/>
<dbReference type="Pfam" id="PF02839">
    <property type="entry name" value="CBM_5_12"/>
    <property type="match status" value="1"/>
</dbReference>
<dbReference type="PANTHER" id="PTHR11177">
    <property type="entry name" value="CHITINASE"/>
    <property type="match status" value="1"/>
</dbReference>
<feature type="domain" description="GH18" evidence="8">
    <location>
        <begin position="53"/>
        <end position="467"/>
    </location>
</feature>
<evidence type="ECO:0000313" key="9">
    <source>
        <dbReference type="EMBL" id="EGU39836.1"/>
    </source>
</evidence>
<evidence type="ECO:0000259" key="8">
    <source>
        <dbReference type="PROSITE" id="PS51910"/>
    </source>
</evidence>
<dbReference type="GO" id="GO:0005576">
    <property type="term" value="C:extracellular region"/>
    <property type="evidence" value="ECO:0007669"/>
    <property type="project" value="InterPro"/>
</dbReference>
<dbReference type="SUPFAM" id="SSF51445">
    <property type="entry name" value="(Trans)glycosidases"/>
    <property type="match status" value="1"/>
</dbReference>
<accession>F9S2D0</accession>
<evidence type="ECO:0000256" key="3">
    <source>
        <dbReference type="ARBA" id="ARBA00022801"/>
    </source>
</evidence>
<dbReference type="Gene3D" id="2.10.10.20">
    <property type="entry name" value="Carbohydrate-binding module superfamily 5/12"/>
    <property type="match status" value="2"/>
</dbReference>
<evidence type="ECO:0000256" key="6">
    <source>
        <dbReference type="ARBA" id="ARBA00023326"/>
    </source>
</evidence>
<keyword evidence="10" id="KW-1185">Reference proteome</keyword>
<dbReference type="InterPro" id="IPR013783">
    <property type="entry name" value="Ig-like_fold"/>
</dbReference>
<dbReference type="Gene3D" id="2.60.40.10">
    <property type="entry name" value="Immunoglobulins"/>
    <property type="match status" value="1"/>
</dbReference>
<dbReference type="InterPro" id="IPR017853">
    <property type="entry name" value="GH"/>
</dbReference>
<dbReference type="SMART" id="SM00636">
    <property type="entry name" value="Glyco_18"/>
    <property type="match status" value="1"/>
</dbReference>
<dbReference type="GO" id="GO:0030246">
    <property type="term" value="F:carbohydrate binding"/>
    <property type="evidence" value="ECO:0007669"/>
    <property type="project" value="InterPro"/>
</dbReference>
<evidence type="ECO:0000256" key="1">
    <source>
        <dbReference type="ARBA" id="ARBA00000822"/>
    </source>
</evidence>
<dbReference type="CDD" id="cd12215">
    <property type="entry name" value="ChiC_BD"/>
    <property type="match status" value="2"/>
</dbReference>
<name>F9S2D0_9VIBR</name>
<reference evidence="9 10" key="1">
    <citation type="journal article" date="2012" name="Int. J. Syst. Evol. Microbiol.">
        <title>Vibrio caribbeanicus sp. nov., isolated from the marine sponge Scleritoderma cyanea.</title>
        <authorList>
            <person name="Hoffmann M."/>
            <person name="Monday S.R."/>
            <person name="Allard M.W."/>
            <person name="Strain E.A."/>
            <person name="Whittaker P."/>
            <person name="Naum M."/>
            <person name="McCarthy P.J."/>
            <person name="Lopez J.V."/>
            <person name="Fischer M."/>
            <person name="Brown E.W."/>
        </authorList>
    </citation>
    <scope>NUCLEOTIDE SEQUENCE [LARGE SCALE GENOMIC DNA]</scope>
    <source>
        <strain evidence="9 10">ATCC 700023</strain>
    </source>
</reference>
<dbReference type="InterPro" id="IPR036573">
    <property type="entry name" value="CBM_sf_5/12"/>
</dbReference>